<feature type="chain" id="PRO_5026309692" evidence="1">
    <location>
        <begin position="17"/>
        <end position="197"/>
    </location>
</feature>
<sequence>MCVFFVFVSMITITYRNNASLTNFEGGFRRQSEYPWYIKQAKIFKKIEKNKKKNDGKTKIFTQNQFSTESIFLYGCNSKTNHCKYLKFSPNIYVSVIYILLNFQKILTFFDVGKKILDDQKNLKIQYKVPYELFLFSNFYEICRKRENLQVILKENSKHHYRKNFNVDKIFLAQSKYLKILYKVPHMAKTTEIFEFS</sequence>
<organism evidence="2 3">
    <name type="scientific">Aphis glycines</name>
    <name type="common">Soybean aphid</name>
    <dbReference type="NCBI Taxonomy" id="307491"/>
    <lineage>
        <taxon>Eukaryota</taxon>
        <taxon>Metazoa</taxon>
        <taxon>Ecdysozoa</taxon>
        <taxon>Arthropoda</taxon>
        <taxon>Hexapoda</taxon>
        <taxon>Insecta</taxon>
        <taxon>Pterygota</taxon>
        <taxon>Neoptera</taxon>
        <taxon>Paraneoptera</taxon>
        <taxon>Hemiptera</taxon>
        <taxon>Sternorrhyncha</taxon>
        <taxon>Aphidomorpha</taxon>
        <taxon>Aphidoidea</taxon>
        <taxon>Aphididae</taxon>
        <taxon>Aphidini</taxon>
        <taxon>Aphis</taxon>
        <taxon>Aphis</taxon>
    </lineage>
</organism>
<keyword evidence="1" id="KW-0732">Signal</keyword>
<keyword evidence="3" id="KW-1185">Reference proteome</keyword>
<protein>
    <submittedName>
        <fullName evidence="2">Uncharacterized protein</fullName>
    </submittedName>
</protein>
<evidence type="ECO:0000256" key="1">
    <source>
        <dbReference type="SAM" id="SignalP"/>
    </source>
</evidence>
<dbReference type="EMBL" id="VYZN01000020">
    <property type="protein sequence ID" value="KAE9536772.1"/>
    <property type="molecule type" value="Genomic_DNA"/>
</dbReference>
<evidence type="ECO:0000313" key="3">
    <source>
        <dbReference type="Proteomes" id="UP000475862"/>
    </source>
</evidence>
<feature type="non-terminal residue" evidence="2">
    <location>
        <position position="197"/>
    </location>
</feature>
<name>A0A6G0TPV9_APHGL</name>
<proteinExistence type="predicted"/>
<feature type="signal peptide" evidence="1">
    <location>
        <begin position="1"/>
        <end position="16"/>
    </location>
</feature>
<reference evidence="2 3" key="1">
    <citation type="submission" date="2019-08" db="EMBL/GenBank/DDBJ databases">
        <title>The genome of the soybean aphid Biotype 1, its phylome, world population structure and adaptation to the North American continent.</title>
        <authorList>
            <person name="Giordano R."/>
            <person name="Donthu R.K."/>
            <person name="Hernandez A.G."/>
            <person name="Wright C.L."/>
            <person name="Zimin A.V."/>
        </authorList>
    </citation>
    <scope>NUCLEOTIDE SEQUENCE [LARGE SCALE GENOMIC DNA]</scope>
    <source>
        <tissue evidence="2">Whole aphids</tissue>
    </source>
</reference>
<accession>A0A6G0TPV9</accession>
<dbReference type="Proteomes" id="UP000475862">
    <property type="component" value="Unassembled WGS sequence"/>
</dbReference>
<evidence type="ECO:0000313" key="2">
    <source>
        <dbReference type="EMBL" id="KAE9536772.1"/>
    </source>
</evidence>
<dbReference type="OrthoDB" id="10450931at2759"/>
<comment type="caution">
    <text evidence="2">The sequence shown here is derived from an EMBL/GenBank/DDBJ whole genome shotgun (WGS) entry which is preliminary data.</text>
</comment>
<dbReference type="AlphaFoldDB" id="A0A6G0TPV9"/>
<gene>
    <name evidence="2" type="ORF">AGLY_006834</name>
</gene>